<dbReference type="Pfam" id="PF07449">
    <property type="entry name" value="HyaE"/>
    <property type="match status" value="1"/>
</dbReference>
<dbReference type="InterPro" id="IPR010893">
    <property type="entry name" value="NiFe-hyd_mat_HyaE"/>
</dbReference>
<dbReference type="Gene3D" id="3.40.30.10">
    <property type="entry name" value="Glutaredoxin"/>
    <property type="match status" value="2"/>
</dbReference>
<dbReference type="EMBL" id="JAFVMG010000005">
    <property type="protein sequence ID" value="MBO1328174.1"/>
    <property type="molecule type" value="Genomic_DNA"/>
</dbReference>
<keyword evidence="2" id="KW-1185">Reference proteome</keyword>
<dbReference type="Proteomes" id="UP000664399">
    <property type="component" value="Unassembled WGS sequence"/>
</dbReference>
<reference evidence="1 2" key="1">
    <citation type="submission" date="2021-03" db="EMBL/GenBank/DDBJ databases">
        <title>The complete genome sequence of Acetobacter suratthaniensis TBRC 1719.</title>
        <authorList>
            <person name="Charoenyingcharoen P."/>
            <person name="Yukphan P."/>
        </authorList>
    </citation>
    <scope>NUCLEOTIDE SEQUENCE [LARGE SCALE GENOMIC DNA]</scope>
    <source>
        <strain evidence="1 2">TBRC 1719</strain>
    </source>
</reference>
<dbReference type="RefSeq" id="WP_207854017.1">
    <property type="nucleotide sequence ID" value="NZ_JAFVMG010000005.1"/>
</dbReference>
<sequence length="162" mass="16847">MPDLLLTPPLQRLQTQFGMPVLDETAAAANGLVLLFLPSHARTHLETPDIAAVLPDLVALCAARMNAGTANGISENGANVKGSSVERACATVPVSGAIATATLEARLVRETGDLSLPALVLLHQGGVVGNIARMRDWGDYATRFATLLAPLTPLTPQPEPAP</sequence>
<accession>A0ABS3LLD3</accession>
<evidence type="ECO:0000313" key="1">
    <source>
        <dbReference type="EMBL" id="MBO1328174.1"/>
    </source>
</evidence>
<evidence type="ECO:0000313" key="2">
    <source>
        <dbReference type="Proteomes" id="UP000664399"/>
    </source>
</evidence>
<comment type="caution">
    <text evidence="1">The sequence shown here is derived from an EMBL/GenBank/DDBJ whole genome shotgun (WGS) entry which is preliminary data.</text>
</comment>
<proteinExistence type="predicted"/>
<name>A0ABS3LLD3_9PROT</name>
<gene>
    <name evidence="1" type="ORF">J2D75_06755</name>
</gene>
<organism evidence="1 2">
    <name type="scientific">Acetobacter suratthaniensis</name>
    <dbReference type="NCBI Taxonomy" id="1502841"/>
    <lineage>
        <taxon>Bacteria</taxon>
        <taxon>Pseudomonadati</taxon>
        <taxon>Pseudomonadota</taxon>
        <taxon>Alphaproteobacteria</taxon>
        <taxon>Acetobacterales</taxon>
        <taxon>Acetobacteraceae</taxon>
        <taxon>Acetobacter</taxon>
    </lineage>
</organism>
<protein>
    <submittedName>
        <fullName evidence="1">Uncharacterized protein</fullName>
    </submittedName>
</protein>